<keyword evidence="4" id="KW-1185">Reference proteome</keyword>
<dbReference type="EMBL" id="JALJAT010000002">
    <property type="protein sequence ID" value="KAK4473360.1"/>
    <property type="molecule type" value="Genomic_DNA"/>
</dbReference>
<sequence>MLILQINMHLLYLSLLLSIQILQMSTNISYSINSAQSLLSQQKIITPEDHLIETIYNNSNNYNCDFNHLQFCLFEHSSDWSFQLSLSEFAIKMKEAAEIAAKNVQNFHVKLSQNNRNNNTIRNQNKILSNSQYSQLPSVLIPTINYFPCSTNQSEHSYMKLNIQWPTYYVTHRPIVPEDVTISASESTSSSDIQSQFSSFTSSSTTTSTRRRKRSIHYQVKQSNKNLISRQLYTFSKSIPIACLQLKIRFLPGSSMLGSKVVLRLGANKQIIRNVFNIDESFDYEDIYYYDDNGGNTENDMTLTSSYPFTQSRMISKLDWSILRQYISDLENNTLPYNVWINVTMPIYATGTTNPAGVYNQNTSSTGSIHQESSQSVNDRDIMKLTQFTENLIEQSDNWIAIHSMQTLFLYSTNNVCIDDISLLCNINQQFSLSTCQRRLTWINSHKQMNLSKIHNLNLNTFGYPIVNSTNSMNSNRNLIVQSFKSLNSSRYLVYNRLQLIWIAGSLILAVFITFLTILFIITFTLSIICDQRKTHHLSTEYNISSQNEKYQNNNFLLNKQRNHRKFCLNHHCNNELLRFSLEDINSSLVNKLHNHLSTSSSFHGVLSCQQLNEQQQQQTNQQIVSQRQQFIDDNSTELSLCMQDDKNQLIHSINKQNIVNSSDTSVTSALQLLRNWNFYKQRNNASCCYYSPPGSSFVNRPTCCLSPNNVMMKYPGIKRNAFKTSTSLYADHHNLPLLGRGRIDSDGTTFTTDNTIGNLHNTLEENVMYRCQSRVGSPYLHNQLEVRQSLILSVNENNELVILPSSTVVNHNQLNRKQTDTSIDNKHNEHDHILYSNNNSNNNNNNNNNNNICSMLNSLSEEDAETTRLEMAASVNALDQYLHNDNTLDGIVDASDYTLSTIPHSIMLNNEPPPIYSDSSL</sequence>
<keyword evidence="1" id="KW-0472">Membrane</keyword>
<keyword evidence="1" id="KW-0812">Transmembrane</keyword>
<evidence type="ECO:0000256" key="1">
    <source>
        <dbReference type="SAM" id="Phobius"/>
    </source>
</evidence>
<protein>
    <submittedName>
        <fullName evidence="3">Uncharacterized protein</fullName>
    </submittedName>
</protein>
<accession>A0AAE1ZG29</accession>
<proteinExistence type="predicted"/>
<name>A0AAE1ZG29_SCHME</name>
<feature type="chain" id="PRO_5042182137" evidence="2">
    <location>
        <begin position="19"/>
        <end position="922"/>
    </location>
</feature>
<keyword evidence="1" id="KW-1133">Transmembrane helix</keyword>
<evidence type="ECO:0000313" key="3">
    <source>
        <dbReference type="EMBL" id="KAK4473360.1"/>
    </source>
</evidence>
<gene>
    <name evidence="3" type="ORF">MN116_004519</name>
</gene>
<organism evidence="3 4">
    <name type="scientific">Schistosoma mekongi</name>
    <name type="common">Parasitic worm</name>
    <dbReference type="NCBI Taxonomy" id="38744"/>
    <lineage>
        <taxon>Eukaryota</taxon>
        <taxon>Metazoa</taxon>
        <taxon>Spiralia</taxon>
        <taxon>Lophotrochozoa</taxon>
        <taxon>Platyhelminthes</taxon>
        <taxon>Trematoda</taxon>
        <taxon>Digenea</taxon>
        <taxon>Strigeidida</taxon>
        <taxon>Schistosomatoidea</taxon>
        <taxon>Schistosomatidae</taxon>
        <taxon>Schistosoma</taxon>
    </lineage>
</organism>
<feature type="signal peptide" evidence="2">
    <location>
        <begin position="1"/>
        <end position="18"/>
    </location>
</feature>
<keyword evidence="2" id="KW-0732">Signal</keyword>
<evidence type="ECO:0000256" key="2">
    <source>
        <dbReference type="SAM" id="SignalP"/>
    </source>
</evidence>
<reference evidence="3" key="1">
    <citation type="submission" date="2022-04" db="EMBL/GenBank/DDBJ databases">
        <authorList>
            <person name="Xu L."/>
            <person name="Lv Z."/>
        </authorList>
    </citation>
    <scope>NUCLEOTIDE SEQUENCE</scope>
    <source>
        <strain evidence="3">LV_2022a</strain>
    </source>
</reference>
<comment type="caution">
    <text evidence="3">The sequence shown here is derived from an EMBL/GenBank/DDBJ whole genome shotgun (WGS) entry which is preliminary data.</text>
</comment>
<feature type="transmembrane region" description="Helical" evidence="1">
    <location>
        <begin position="500"/>
        <end position="529"/>
    </location>
</feature>
<dbReference type="AlphaFoldDB" id="A0AAE1ZG29"/>
<reference evidence="3" key="2">
    <citation type="journal article" date="2023" name="Infect Dis Poverty">
        <title>Chromosome-scale genome of the human blood fluke Schistosoma mekongi and its implications for public health.</title>
        <authorList>
            <person name="Zhou M."/>
            <person name="Xu L."/>
            <person name="Xu D."/>
            <person name="Chen W."/>
            <person name="Khan J."/>
            <person name="Hu Y."/>
            <person name="Huang H."/>
            <person name="Wei H."/>
            <person name="Zhang Y."/>
            <person name="Chusongsang P."/>
            <person name="Tanasarnprasert K."/>
            <person name="Hu X."/>
            <person name="Limpanont Y."/>
            <person name="Lv Z."/>
        </authorList>
    </citation>
    <scope>NUCLEOTIDE SEQUENCE</scope>
    <source>
        <strain evidence="3">LV_2022a</strain>
    </source>
</reference>
<evidence type="ECO:0000313" key="4">
    <source>
        <dbReference type="Proteomes" id="UP001292079"/>
    </source>
</evidence>
<dbReference type="Proteomes" id="UP001292079">
    <property type="component" value="Unassembled WGS sequence"/>
</dbReference>